<protein>
    <submittedName>
        <fullName evidence="10">Iron ABC transporter permease</fullName>
    </submittedName>
</protein>
<evidence type="ECO:0000313" key="11">
    <source>
        <dbReference type="Proteomes" id="UP001203004"/>
    </source>
</evidence>
<feature type="transmembrane region" description="Helical" evidence="8">
    <location>
        <begin position="374"/>
        <end position="394"/>
    </location>
</feature>
<comment type="subcellular location">
    <subcellularLocation>
        <location evidence="1">Cell inner membrane</location>
        <topology evidence="1">Multi-pass membrane protein</topology>
    </subcellularLocation>
    <subcellularLocation>
        <location evidence="8">Cell membrane</location>
        <topology evidence="8">Multi-pass membrane protein</topology>
    </subcellularLocation>
</comment>
<comment type="caution">
    <text evidence="10">The sequence shown here is derived from an EMBL/GenBank/DDBJ whole genome shotgun (WGS) entry which is preliminary data.</text>
</comment>
<gene>
    <name evidence="10" type="ORF">M3N64_08610</name>
</gene>
<feature type="domain" description="ABC transmembrane type-1" evidence="9">
    <location>
        <begin position="368"/>
        <end position="564"/>
    </location>
</feature>
<feature type="domain" description="ABC transmembrane type-1" evidence="9">
    <location>
        <begin position="73"/>
        <end position="277"/>
    </location>
</feature>
<dbReference type="Pfam" id="PF00528">
    <property type="entry name" value="BPD_transp_1"/>
    <property type="match status" value="2"/>
</dbReference>
<comment type="similarity">
    <text evidence="8">Belongs to the binding-protein-dependent transport system permease family.</text>
</comment>
<reference evidence="10 11" key="1">
    <citation type="submission" date="2022-05" db="EMBL/GenBank/DDBJ databases">
        <title>Sporolactobacillus sp nov CPB3-1, isolated from tree bark (Mangifera indica L.).</title>
        <authorList>
            <person name="Phuengjayaem S."/>
            <person name="Tanasupawat S."/>
        </authorList>
    </citation>
    <scope>NUCLEOTIDE SEQUENCE [LARGE SCALE GENOMIC DNA]</scope>
    <source>
        <strain evidence="10 11">CPB3-1</strain>
    </source>
</reference>
<feature type="transmembrane region" description="Helical" evidence="8">
    <location>
        <begin position="546"/>
        <end position="569"/>
    </location>
</feature>
<dbReference type="PROSITE" id="PS50928">
    <property type="entry name" value="ABC_TM1"/>
    <property type="match status" value="2"/>
</dbReference>
<evidence type="ECO:0000259" key="9">
    <source>
        <dbReference type="PROSITE" id="PS50928"/>
    </source>
</evidence>
<accession>A0ABT0MAW9</accession>
<name>A0ABT0MAW9_9BACL</name>
<feature type="transmembrane region" description="Helical" evidence="8">
    <location>
        <begin position="21"/>
        <end position="42"/>
    </location>
</feature>
<keyword evidence="6 8" id="KW-1133">Transmembrane helix</keyword>
<feature type="transmembrane region" description="Helical" evidence="8">
    <location>
        <begin position="490"/>
        <end position="511"/>
    </location>
</feature>
<feature type="transmembrane region" description="Helical" evidence="8">
    <location>
        <begin position="77"/>
        <end position="99"/>
    </location>
</feature>
<evidence type="ECO:0000256" key="2">
    <source>
        <dbReference type="ARBA" id="ARBA00022448"/>
    </source>
</evidence>
<feature type="transmembrane region" description="Helical" evidence="8">
    <location>
        <begin position="201"/>
        <end position="224"/>
    </location>
</feature>
<keyword evidence="5 8" id="KW-0812">Transmembrane</keyword>
<dbReference type="InterPro" id="IPR000515">
    <property type="entry name" value="MetI-like"/>
</dbReference>
<evidence type="ECO:0000256" key="7">
    <source>
        <dbReference type="ARBA" id="ARBA00023136"/>
    </source>
</evidence>
<dbReference type="CDD" id="cd06261">
    <property type="entry name" value="TM_PBP2"/>
    <property type="match status" value="2"/>
</dbReference>
<proteinExistence type="inferred from homology"/>
<evidence type="ECO:0000256" key="3">
    <source>
        <dbReference type="ARBA" id="ARBA00022475"/>
    </source>
</evidence>
<evidence type="ECO:0000256" key="5">
    <source>
        <dbReference type="ARBA" id="ARBA00022692"/>
    </source>
</evidence>
<keyword evidence="3" id="KW-1003">Cell membrane</keyword>
<feature type="transmembrane region" description="Helical" evidence="8">
    <location>
        <begin position="434"/>
        <end position="455"/>
    </location>
</feature>
<evidence type="ECO:0000256" key="1">
    <source>
        <dbReference type="ARBA" id="ARBA00004429"/>
    </source>
</evidence>
<keyword evidence="11" id="KW-1185">Reference proteome</keyword>
<dbReference type="EMBL" id="JAMAST010000008">
    <property type="protein sequence ID" value="MCL1632009.1"/>
    <property type="molecule type" value="Genomic_DNA"/>
</dbReference>
<evidence type="ECO:0000256" key="4">
    <source>
        <dbReference type="ARBA" id="ARBA00022519"/>
    </source>
</evidence>
<feature type="transmembrane region" description="Helical" evidence="8">
    <location>
        <begin position="111"/>
        <end position="132"/>
    </location>
</feature>
<sequence>MKWIKALFLGKGRTVPGTARFSFPIRIFSILCFALLFVWPTLRLVALGFTSEKGLTLANYQKILHDPYTWRVVWNTMMISVGSTAIAFVLGLFFAWMVAYVNIRGKKWMQVFIVLPFVIPSYITTLAWTQLFSENGLVARALALLSIQGHPWNLYSYTGMIFILGLTHYPLVYLFTVNVLRQIPREMEQACRASGGSKVTTFFRVTLPMALPGIVSGTFLAFLASLDNFGIPAFLGIPAHISVLSTHIYQQIIGFGPDAFASASVFSVLLGGLALLGMLCQWLFQRRMKATETSVADREPRYFPARMPKVLVESGIWLFFLVTACIPFAAMMITSLLPAYGLEFTLQHLSLQNYRFVLLESPDTQMAIRNSLRLAAVTTVIGAVIGTFFAYLQIRRPSRLLKISELFIGLPYALPGTVMALSMIFVWMEPIPGWNPGIYGSTLILFIAYFTRFLILQVRGSTTAVLQVDVSMEEAAQVSGASWWQKWRKILIPLLLPGILNGAGLVFLTALTELTVSALLYSAQSKTISVVIFSYEQAGYTTYSTAFSSLIIILLIIGFAGLSMIHFFWKRKVGVHHVDLH</sequence>
<keyword evidence="7 8" id="KW-0472">Membrane</keyword>
<dbReference type="Gene3D" id="1.10.3720.10">
    <property type="entry name" value="MetI-like"/>
    <property type="match status" value="2"/>
</dbReference>
<dbReference type="InterPro" id="IPR035906">
    <property type="entry name" value="MetI-like_sf"/>
</dbReference>
<organism evidence="10 11">
    <name type="scientific">Sporolactobacillus mangiferae</name>
    <dbReference type="NCBI Taxonomy" id="2940498"/>
    <lineage>
        <taxon>Bacteria</taxon>
        <taxon>Bacillati</taxon>
        <taxon>Bacillota</taxon>
        <taxon>Bacilli</taxon>
        <taxon>Bacillales</taxon>
        <taxon>Sporolactobacillaceae</taxon>
        <taxon>Sporolactobacillus</taxon>
    </lineage>
</organism>
<evidence type="ECO:0000313" key="10">
    <source>
        <dbReference type="EMBL" id="MCL1632009.1"/>
    </source>
</evidence>
<keyword evidence="2 8" id="KW-0813">Transport</keyword>
<feature type="transmembrane region" description="Helical" evidence="8">
    <location>
        <begin position="152"/>
        <end position="180"/>
    </location>
</feature>
<feature type="transmembrane region" description="Helical" evidence="8">
    <location>
        <begin position="316"/>
        <end position="340"/>
    </location>
</feature>
<evidence type="ECO:0000256" key="6">
    <source>
        <dbReference type="ARBA" id="ARBA00022989"/>
    </source>
</evidence>
<feature type="transmembrane region" description="Helical" evidence="8">
    <location>
        <begin position="406"/>
        <end position="428"/>
    </location>
</feature>
<evidence type="ECO:0000256" key="8">
    <source>
        <dbReference type="RuleBase" id="RU363032"/>
    </source>
</evidence>
<dbReference type="Proteomes" id="UP001203004">
    <property type="component" value="Unassembled WGS sequence"/>
</dbReference>
<feature type="transmembrane region" description="Helical" evidence="8">
    <location>
        <begin position="259"/>
        <end position="284"/>
    </location>
</feature>
<dbReference type="PANTHER" id="PTHR43357:SF3">
    <property type="entry name" value="FE(3+)-TRANSPORT SYSTEM PERMEASE PROTEIN FBPB 2"/>
    <property type="match status" value="1"/>
</dbReference>
<dbReference type="SUPFAM" id="SSF161098">
    <property type="entry name" value="MetI-like"/>
    <property type="match status" value="2"/>
</dbReference>
<dbReference type="PANTHER" id="PTHR43357">
    <property type="entry name" value="INNER MEMBRANE ABC TRANSPORTER PERMEASE PROTEIN YDCV"/>
    <property type="match status" value="1"/>
</dbReference>
<keyword evidence="4" id="KW-0997">Cell inner membrane</keyword>
<dbReference type="RefSeq" id="WP_249101127.1">
    <property type="nucleotide sequence ID" value="NZ_JAMAST010000008.1"/>
</dbReference>